<dbReference type="Proteomes" id="UP001165366">
    <property type="component" value="Unassembled WGS sequence"/>
</dbReference>
<reference evidence="3" key="2">
    <citation type="submission" date="2024-05" db="EMBL/GenBank/DDBJ databases">
        <title>Rhodohalobacter halophilus gen. nov., sp. nov., a moderately halophilic member of the family Balneolaceae.</title>
        <authorList>
            <person name="Xia J."/>
        </authorList>
    </citation>
    <scope>NUCLEOTIDE SEQUENCE</scope>
    <source>
        <strain evidence="3">WB101</strain>
    </source>
</reference>
<keyword evidence="1" id="KW-0732">Signal</keyword>
<dbReference type="PROSITE" id="PS51257">
    <property type="entry name" value="PROKAR_LIPOPROTEIN"/>
    <property type="match status" value="1"/>
</dbReference>
<evidence type="ECO:0000313" key="4">
    <source>
        <dbReference type="Proteomes" id="UP001165366"/>
    </source>
</evidence>
<organism evidence="3 4">
    <name type="scientific">Rhodohalobacter sulfatireducens</name>
    <dbReference type="NCBI Taxonomy" id="2911366"/>
    <lineage>
        <taxon>Bacteria</taxon>
        <taxon>Pseudomonadati</taxon>
        <taxon>Balneolota</taxon>
        <taxon>Balneolia</taxon>
        <taxon>Balneolales</taxon>
        <taxon>Balneolaceae</taxon>
        <taxon>Rhodohalobacter</taxon>
    </lineage>
</organism>
<evidence type="ECO:0000259" key="2">
    <source>
        <dbReference type="Pfam" id="PF18998"/>
    </source>
</evidence>
<name>A0ABS9KFL7_9BACT</name>
<feature type="domain" description="Bacterial repeat" evidence="2">
    <location>
        <begin position="251"/>
        <end position="315"/>
    </location>
</feature>
<dbReference type="InterPro" id="IPR044060">
    <property type="entry name" value="Bacterial_rp_domain"/>
</dbReference>
<feature type="signal peptide" evidence="1">
    <location>
        <begin position="1"/>
        <end position="20"/>
    </location>
</feature>
<feature type="domain" description="Bacterial repeat" evidence="2">
    <location>
        <begin position="343"/>
        <end position="390"/>
    </location>
</feature>
<accession>A0ABS9KFL7</accession>
<reference evidence="3" key="1">
    <citation type="submission" date="2022-01" db="EMBL/GenBank/DDBJ databases">
        <authorList>
            <person name="Wang Y."/>
        </authorList>
    </citation>
    <scope>NUCLEOTIDE SEQUENCE</scope>
    <source>
        <strain evidence="3">WB101</strain>
    </source>
</reference>
<dbReference type="Gene3D" id="2.160.20.110">
    <property type="match status" value="1"/>
</dbReference>
<evidence type="ECO:0000256" key="1">
    <source>
        <dbReference type="SAM" id="SignalP"/>
    </source>
</evidence>
<feature type="domain" description="Bacterial repeat" evidence="2">
    <location>
        <begin position="97"/>
        <end position="170"/>
    </location>
</feature>
<evidence type="ECO:0000313" key="3">
    <source>
        <dbReference type="EMBL" id="MCG2589641.1"/>
    </source>
</evidence>
<feature type="chain" id="PRO_5046033917" description="Bacterial repeat domain-containing protein" evidence="1">
    <location>
        <begin position="21"/>
        <end position="688"/>
    </location>
</feature>
<dbReference type="RefSeq" id="WP_237855001.1">
    <property type="nucleotide sequence ID" value="NZ_JAKLWS010000019.1"/>
</dbReference>
<gene>
    <name evidence="3" type="ORF">L6773_13765</name>
</gene>
<feature type="domain" description="Bacterial repeat" evidence="2">
    <location>
        <begin position="172"/>
        <end position="244"/>
    </location>
</feature>
<protein>
    <recommendedName>
        <fullName evidence="2">Bacterial repeat domain-containing protein</fullName>
    </recommendedName>
</protein>
<sequence>MRVYLTLFLLTALLISSCSSDPDTHRLTTSVVPSEAGSVTPEDGEFAVNRELEISAIPNEDWVFDRWEGDHTGTQNPVVIEMDSDKDIAAIFTERNYTLTVNTEGEGTVSERVVQQKSTDYPSGTVVELTAEPANNWQFVEWQGDLQGSENPENITIEEEVEVTAVFEPVSYPLTINIDGEGTVEENVIQAKSTDYPFGTTVELTAIPDSAWAFVEWEDDIESTESTVEITIDEPKTVTVVFDRTFGLTTVAIPEDGGTIEPSEGEFIRDTSFEVEAIANEGWRFVEWRGDFSGTTNPFNLTMNGNKTLEAHFDRADFTLDTTTVGMGEILLDVLDGQETETGYEFDSVVEVTAVAAEGWEFAEWQGDLSGTANPNTITIDGNKSITAVFRFFDGGDGTVENPYQISRIDQLQAMVQDPEAHYILVDNIDASETGTGEGFNPVGVNAIPFTGSLDGDGFEITNLTINRPDEQYVGLFGVIGDGATIQNVYVESADIIGGNEVGILAGSNDGDILNSYTTGTVNGTDDVGGLVGRNNGLIQQSFSLAATSGSNNVGGLVGNNSDTILSAYALGNVDGNDRVGGLVGLNVDEEGTVFETYAAGEVTGSSITSVVGGLIGVNSGSTNTSYWDTLNSGQASGSGSGSTTGMTGLTTAQMTGPSAETNMTNFDWEEIWVTTSTGYPTFQWLVD</sequence>
<feature type="domain" description="Bacterial repeat" evidence="2">
    <location>
        <begin position="28"/>
        <end position="94"/>
    </location>
</feature>
<dbReference type="EMBL" id="JAKLWS010000019">
    <property type="protein sequence ID" value="MCG2589641.1"/>
    <property type="molecule type" value="Genomic_DNA"/>
</dbReference>
<proteinExistence type="predicted"/>
<dbReference type="Pfam" id="PF18998">
    <property type="entry name" value="Flg_new_2"/>
    <property type="match status" value="5"/>
</dbReference>
<comment type="caution">
    <text evidence="3">The sequence shown here is derived from an EMBL/GenBank/DDBJ whole genome shotgun (WGS) entry which is preliminary data.</text>
</comment>
<keyword evidence="4" id="KW-1185">Reference proteome</keyword>